<dbReference type="EMBL" id="JAWWNJ010000069">
    <property type="protein sequence ID" value="KAK7007751.1"/>
    <property type="molecule type" value="Genomic_DNA"/>
</dbReference>
<gene>
    <name evidence="1" type="ORF">R3P38DRAFT_3211395</name>
</gene>
<organism evidence="1 2">
    <name type="scientific">Favolaschia claudopus</name>
    <dbReference type="NCBI Taxonomy" id="2862362"/>
    <lineage>
        <taxon>Eukaryota</taxon>
        <taxon>Fungi</taxon>
        <taxon>Dikarya</taxon>
        <taxon>Basidiomycota</taxon>
        <taxon>Agaricomycotina</taxon>
        <taxon>Agaricomycetes</taxon>
        <taxon>Agaricomycetidae</taxon>
        <taxon>Agaricales</taxon>
        <taxon>Marasmiineae</taxon>
        <taxon>Mycenaceae</taxon>
        <taxon>Favolaschia</taxon>
    </lineage>
</organism>
<dbReference type="AlphaFoldDB" id="A0AAW0AFF7"/>
<evidence type="ECO:0000313" key="2">
    <source>
        <dbReference type="Proteomes" id="UP001362999"/>
    </source>
</evidence>
<protein>
    <submittedName>
        <fullName evidence="1">Uncharacterized protein</fullName>
    </submittedName>
</protein>
<dbReference type="Proteomes" id="UP001362999">
    <property type="component" value="Unassembled WGS sequence"/>
</dbReference>
<sequence length="63" mass="6614">MTISGRVPSHAVNFEPSSSVLSPLFTESGAGFPITVASLSGYPSGFQQSELDVPDPCQDMRAL</sequence>
<accession>A0AAW0AFF7</accession>
<keyword evidence="2" id="KW-1185">Reference proteome</keyword>
<reference evidence="1 2" key="1">
    <citation type="journal article" date="2024" name="J Genomics">
        <title>Draft genome sequencing and assembly of Favolaschia claudopus CIRM-BRFM 2984 isolated from oak limbs.</title>
        <authorList>
            <person name="Navarro D."/>
            <person name="Drula E."/>
            <person name="Chaduli D."/>
            <person name="Cazenave R."/>
            <person name="Ahrendt S."/>
            <person name="Wang J."/>
            <person name="Lipzen A."/>
            <person name="Daum C."/>
            <person name="Barry K."/>
            <person name="Grigoriev I.V."/>
            <person name="Favel A."/>
            <person name="Rosso M.N."/>
            <person name="Martin F."/>
        </authorList>
    </citation>
    <scope>NUCLEOTIDE SEQUENCE [LARGE SCALE GENOMIC DNA]</scope>
    <source>
        <strain evidence="1 2">CIRM-BRFM 2984</strain>
    </source>
</reference>
<evidence type="ECO:0000313" key="1">
    <source>
        <dbReference type="EMBL" id="KAK7007751.1"/>
    </source>
</evidence>
<proteinExistence type="predicted"/>
<comment type="caution">
    <text evidence="1">The sequence shown here is derived from an EMBL/GenBank/DDBJ whole genome shotgun (WGS) entry which is preliminary data.</text>
</comment>
<name>A0AAW0AFF7_9AGAR</name>